<dbReference type="Gene3D" id="3.40.47.10">
    <property type="match status" value="1"/>
</dbReference>
<protein>
    <recommendedName>
        <fullName evidence="14">Beta-ketoacyl-[acyl-carrier-protein] synthase III</fullName>
        <shortName evidence="14">Beta-ketoacyl-ACP synthase III</shortName>
        <shortName evidence="14">KAS III</shortName>
        <ecNumber evidence="14">2.3.1.180</ecNumber>
    </recommendedName>
    <alternativeName>
        <fullName evidence="14">3-oxoacyl-[acyl-carrier-protein] synthase 3</fullName>
    </alternativeName>
    <alternativeName>
        <fullName evidence="14">3-oxoacyl-[acyl-carrier-protein] synthase III</fullName>
    </alternativeName>
</protein>
<keyword evidence="5 14" id="KW-0808">Transferase</keyword>
<evidence type="ECO:0000259" key="16">
    <source>
        <dbReference type="Pfam" id="PF08545"/>
    </source>
</evidence>
<dbReference type="EMBL" id="CP000724">
    <property type="protein sequence ID" value="ABR48909.1"/>
    <property type="molecule type" value="Genomic_DNA"/>
</dbReference>
<dbReference type="eggNOG" id="COG0332">
    <property type="taxonomic scope" value="Bacteria"/>
</dbReference>
<keyword evidence="9 14" id="KW-0012">Acyltransferase</keyword>
<evidence type="ECO:0000256" key="3">
    <source>
        <dbReference type="ARBA" id="ARBA00022490"/>
    </source>
</evidence>
<evidence type="ECO:0000256" key="13">
    <source>
        <dbReference type="ARBA" id="ARBA00052985"/>
    </source>
</evidence>
<dbReference type="InterPro" id="IPR013751">
    <property type="entry name" value="ACP_syn_III_N"/>
</dbReference>
<dbReference type="NCBIfam" id="NF006829">
    <property type="entry name" value="PRK09352.1"/>
    <property type="match status" value="1"/>
</dbReference>
<comment type="catalytic activity">
    <reaction evidence="12">
        <text>2-methylpropanoyl-CoA + malonyl-[ACP] + H(+) = 4-methyl-3-oxopentanoyl-[ACP] + CO2 + CoA</text>
        <dbReference type="Rhea" id="RHEA:42268"/>
        <dbReference type="Rhea" id="RHEA-COMP:9623"/>
        <dbReference type="Rhea" id="RHEA-COMP:9940"/>
        <dbReference type="ChEBI" id="CHEBI:15378"/>
        <dbReference type="ChEBI" id="CHEBI:16526"/>
        <dbReference type="ChEBI" id="CHEBI:57287"/>
        <dbReference type="ChEBI" id="CHEBI:57338"/>
        <dbReference type="ChEBI" id="CHEBI:78449"/>
        <dbReference type="ChEBI" id="CHEBI:78820"/>
        <dbReference type="EC" id="2.3.1.300"/>
    </reaction>
    <physiologicalReaction direction="left-to-right" evidence="12">
        <dbReference type="Rhea" id="RHEA:42269"/>
    </physiologicalReaction>
</comment>
<keyword evidence="14" id="KW-0511">Multifunctional enzyme</keyword>
<dbReference type="OrthoDB" id="9815506at2"/>
<sequence>MNKLLSVGITGIGSYLPERVVSNIELEKTVDTSDEWIRTRTGIGSRRVADDQTATSDLATKAAEKALADANIKAEDVDLIIVATCTPDMPFPSTACIVQKNIGANKASAFDVVAVCTGFLYAMTVAEQFIKTGFYRNALVVGAETLTKVLNWEDRNTCVLFGDGAGAVFLQPVDEGKGILSSYMGADGTKGDVLTIPGGGTRMPINKDNIDQNLHCITMDGSEVFKFAVRVMGKAALAVLEKSNISLDEVDYLVPHQANIRIIEAAAKRLNLPMDKVHVNLDQYGNMSAASIPVALDEAYREGCIKEEDIVVLVGFGGGLTWASSVLKWTKKVLQEG</sequence>
<dbReference type="Proteomes" id="UP000001572">
    <property type="component" value="Chromosome"/>
</dbReference>
<keyword evidence="18" id="KW-1185">Reference proteome</keyword>
<accession>A6TRU1</accession>
<feature type="domain" description="Beta-ketoacyl-[acyl-carrier-protein] synthase III C-terminal" evidence="15">
    <location>
        <begin position="240"/>
        <end position="329"/>
    </location>
</feature>
<dbReference type="HOGENOM" id="CLU_039592_3_1_9"/>
<evidence type="ECO:0000256" key="7">
    <source>
        <dbReference type="ARBA" id="ARBA00023098"/>
    </source>
</evidence>
<dbReference type="GO" id="GO:0006633">
    <property type="term" value="P:fatty acid biosynthetic process"/>
    <property type="evidence" value="ECO:0007669"/>
    <property type="project" value="UniProtKB-UniRule"/>
</dbReference>
<dbReference type="Pfam" id="PF08545">
    <property type="entry name" value="ACP_syn_III"/>
    <property type="match status" value="1"/>
</dbReference>
<comment type="function">
    <text evidence="14">Catalyzes the condensation reaction of fatty acid synthesis by the addition to an acyl acceptor of two carbons from malonyl-ACP. Catalyzes the first condensation reaction which initiates fatty acid synthesis and may therefore play a role in governing the total rate of fatty acid production. Possesses both acetoacetyl-ACP synthase and acetyl transacylase activities. Its substrate specificity determines the biosynthesis of branched-chain and/or straight-chain of fatty acids.</text>
</comment>
<organism evidence="17 18">
    <name type="scientific">Alkaliphilus metalliredigens (strain QYMF)</name>
    <dbReference type="NCBI Taxonomy" id="293826"/>
    <lineage>
        <taxon>Bacteria</taxon>
        <taxon>Bacillati</taxon>
        <taxon>Bacillota</taxon>
        <taxon>Clostridia</taxon>
        <taxon>Peptostreptococcales</taxon>
        <taxon>Natronincolaceae</taxon>
        <taxon>Alkaliphilus</taxon>
    </lineage>
</organism>
<dbReference type="FunFam" id="3.40.47.10:FF:000004">
    <property type="entry name" value="3-oxoacyl-[acyl-carrier-protein] synthase 3"/>
    <property type="match status" value="1"/>
</dbReference>
<name>A6TRU1_ALKMQ</name>
<dbReference type="PANTHER" id="PTHR34069">
    <property type="entry name" value="3-OXOACYL-[ACYL-CARRIER-PROTEIN] SYNTHASE 3"/>
    <property type="match status" value="1"/>
</dbReference>
<evidence type="ECO:0000256" key="6">
    <source>
        <dbReference type="ARBA" id="ARBA00022832"/>
    </source>
</evidence>
<feature type="active site" evidence="14">
    <location>
        <position position="116"/>
    </location>
</feature>
<reference evidence="18" key="1">
    <citation type="journal article" date="2016" name="Genome Announc.">
        <title>Complete genome sequence of Alkaliphilus metalliredigens strain QYMF, an alkaliphilic and metal-reducing bacterium isolated from borax-contaminated leachate ponds.</title>
        <authorList>
            <person name="Hwang C."/>
            <person name="Copeland A."/>
            <person name="Lucas S."/>
            <person name="Lapidus A."/>
            <person name="Barry K."/>
            <person name="Detter J.C."/>
            <person name="Glavina Del Rio T."/>
            <person name="Hammon N."/>
            <person name="Israni S."/>
            <person name="Dalin E."/>
            <person name="Tice H."/>
            <person name="Pitluck S."/>
            <person name="Chertkov O."/>
            <person name="Brettin T."/>
            <person name="Bruce D."/>
            <person name="Han C."/>
            <person name="Schmutz J."/>
            <person name="Larimer F."/>
            <person name="Land M.L."/>
            <person name="Hauser L."/>
            <person name="Kyrpides N."/>
            <person name="Mikhailova N."/>
            <person name="Ye Q."/>
            <person name="Zhou J."/>
            <person name="Richardson P."/>
            <person name="Fields M.W."/>
        </authorList>
    </citation>
    <scope>NUCLEOTIDE SEQUENCE [LARGE SCALE GENOMIC DNA]</scope>
    <source>
        <strain evidence="18">QYMF</strain>
    </source>
</reference>
<dbReference type="NCBIfam" id="TIGR00747">
    <property type="entry name" value="fabH"/>
    <property type="match status" value="1"/>
</dbReference>
<keyword evidence="6 14" id="KW-0276">Fatty acid metabolism</keyword>
<keyword evidence="7 14" id="KW-0443">Lipid metabolism</keyword>
<evidence type="ECO:0000256" key="14">
    <source>
        <dbReference type="HAMAP-Rule" id="MF_01815"/>
    </source>
</evidence>
<evidence type="ECO:0000256" key="8">
    <source>
        <dbReference type="ARBA" id="ARBA00023160"/>
    </source>
</evidence>
<evidence type="ECO:0000256" key="5">
    <source>
        <dbReference type="ARBA" id="ARBA00022679"/>
    </source>
</evidence>
<dbReference type="GO" id="GO:0044550">
    <property type="term" value="P:secondary metabolite biosynthetic process"/>
    <property type="evidence" value="ECO:0007669"/>
    <property type="project" value="TreeGrafter"/>
</dbReference>
<comment type="subcellular location">
    <subcellularLocation>
        <location evidence="14">Cytoplasm</location>
    </subcellularLocation>
</comment>
<dbReference type="SUPFAM" id="SSF53901">
    <property type="entry name" value="Thiolase-like"/>
    <property type="match status" value="1"/>
</dbReference>
<comment type="domain">
    <text evidence="14">The last Arg residue of the ACP-binding site is essential for the weak association between ACP/AcpP and FabH.</text>
</comment>
<feature type="region of interest" description="ACP-binding" evidence="14">
    <location>
        <begin position="257"/>
        <end position="261"/>
    </location>
</feature>
<evidence type="ECO:0000256" key="10">
    <source>
        <dbReference type="ARBA" id="ARBA00051096"/>
    </source>
</evidence>
<evidence type="ECO:0000256" key="11">
    <source>
        <dbReference type="ARBA" id="ARBA00052407"/>
    </source>
</evidence>
<evidence type="ECO:0000256" key="2">
    <source>
        <dbReference type="ARBA" id="ARBA00008642"/>
    </source>
</evidence>
<comment type="catalytic activity">
    <reaction evidence="11">
        <text>(2S)-2-methylbutanoyl-CoA + malonyl-[ACP] + H(+) = (4S)-4-methyl-3-oxohexanoyl-[ACP] + CO2 + CoA</text>
        <dbReference type="Rhea" id="RHEA:42276"/>
        <dbReference type="Rhea" id="RHEA-COMP:9623"/>
        <dbReference type="Rhea" id="RHEA-COMP:17148"/>
        <dbReference type="ChEBI" id="CHEBI:15378"/>
        <dbReference type="ChEBI" id="CHEBI:16526"/>
        <dbReference type="ChEBI" id="CHEBI:57287"/>
        <dbReference type="ChEBI" id="CHEBI:78449"/>
        <dbReference type="ChEBI" id="CHEBI:88166"/>
        <dbReference type="ChEBI" id="CHEBI:167462"/>
        <dbReference type="EC" id="2.3.1.300"/>
    </reaction>
    <physiologicalReaction direction="left-to-right" evidence="11">
        <dbReference type="Rhea" id="RHEA:42277"/>
    </physiologicalReaction>
</comment>
<keyword evidence="3 14" id="KW-0963">Cytoplasm</keyword>
<dbReference type="RefSeq" id="WP_012063881.1">
    <property type="nucleotide sequence ID" value="NC_009633.1"/>
</dbReference>
<dbReference type="InterPro" id="IPR004655">
    <property type="entry name" value="FabH"/>
</dbReference>
<dbReference type="GO" id="GO:0005737">
    <property type="term" value="C:cytoplasm"/>
    <property type="evidence" value="ECO:0007669"/>
    <property type="project" value="UniProtKB-SubCell"/>
</dbReference>
<proteinExistence type="inferred from homology"/>
<dbReference type="AlphaFoldDB" id="A6TRU1"/>
<dbReference type="UniPathway" id="UPA00094"/>
<dbReference type="KEGG" id="amt:Amet_2758"/>
<dbReference type="HAMAP" id="MF_01815">
    <property type="entry name" value="FabH"/>
    <property type="match status" value="1"/>
</dbReference>
<dbReference type="GO" id="GO:0033818">
    <property type="term" value="F:beta-ketoacyl-acyl-carrier-protein synthase III activity"/>
    <property type="evidence" value="ECO:0007669"/>
    <property type="project" value="UniProtKB-UniRule"/>
</dbReference>
<comment type="catalytic activity">
    <reaction evidence="10">
        <text>malonyl-[ACP] + acetyl-CoA + H(+) = 3-oxobutanoyl-[ACP] + CO2 + CoA</text>
        <dbReference type="Rhea" id="RHEA:12080"/>
        <dbReference type="Rhea" id="RHEA-COMP:9623"/>
        <dbReference type="Rhea" id="RHEA-COMP:9625"/>
        <dbReference type="ChEBI" id="CHEBI:15378"/>
        <dbReference type="ChEBI" id="CHEBI:16526"/>
        <dbReference type="ChEBI" id="CHEBI:57287"/>
        <dbReference type="ChEBI" id="CHEBI:57288"/>
        <dbReference type="ChEBI" id="CHEBI:78449"/>
        <dbReference type="ChEBI" id="CHEBI:78450"/>
        <dbReference type="EC" id="2.3.1.180"/>
    </reaction>
    <physiologicalReaction direction="left-to-right" evidence="10">
        <dbReference type="Rhea" id="RHEA:12081"/>
    </physiologicalReaction>
</comment>
<evidence type="ECO:0000313" key="17">
    <source>
        <dbReference type="EMBL" id="ABR48909.1"/>
    </source>
</evidence>
<dbReference type="STRING" id="293826.Amet_2758"/>
<comment type="pathway">
    <text evidence="1 14">Lipid metabolism; fatty acid biosynthesis.</text>
</comment>
<dbReference type="EC" id="2.3.1.180" evidence="14"/>
<feature type="active site" evidence="14">
    <location>
        <position position="256"/>
    </location>
</feature>
<evidence type="ECO:0000256" key="9">
    <source>
        <dbReference type="ARBA" id="ARBA00023315"/>
    </source>
</evidence>
<comment type="catalytic activity">
    <reaction evidence="13">
        <text>3-methylbutanoyl-CoA + malonyl-[ACP] + H(+) = 5-methyl-3-oxohexanoyl-[ACP] + CO2 + CoA</text>
        <dbReference type="Rhea" id="RHEA:42272"/>
        <dbReference type="Rhea" id="RHEA-COMP:9623"/>
        <dbReference type="Rhea" id="RHEA-COMP:9941"/>
        <dbReference type="ChEBI" id="CHEBI:15378"/>
        <dbReference type="ChEBI" id="CHEBI:16526"/>
        <dbReference type="ChEBI" id="CHEBI:57287"/>
        <dbReference type="ChEBI" id="CHEBI:57345"/>
        <dbReference type="ChEBI" id="CHEBI:78449"/>
        <dbReference type="ChEBI" id="CHEBI:78822"/>
        <dbReference type="EC" id="2.3.1.300"/>
    </reaction>
    <physiologicalReaction direction="left-to-right" evidence="13">
        <dbReference type="Rhea" id="RHEA:42273"/>
    </physiologicalReaction>
</comment>
<feature type="active site" evidence="14">
    <location>
        <position position="286"/>
    </location>
</feature>
<feature type="domain" description="Beta-ketoacyl-[acyl-carrier-protein] synthase III N-terminal" evidence="16">
    <location>
        <begin position="110"/>
        <end position="188"/>
    </location>
</feature>
<evidence type="ECO:0000256" key="1">
    <source>
        <dbReference type="ARBA" id="ARBA00005194"/>
    </source>
</evidence>
<comment type="subunit">
    <text evidence="14">Homodimer.</text>
</comment>
<evidence type="ECO:0000256" key="4">
    <source>
        <dbReference type="ARBA" id="ARBA00022516"/>
    </source>
</evidence>
<evidence type="ECO:0000259" key="15">
    <source>
        <dbReference type="Pfam" id="PF08541"/>
    </source>
</evidence>
<keyword evidence="8 14" id="KW-0275">Fatty acid biosynthesis</keyword>
<comment type="similarity">
    <text evidence="2 14">Belongs to the thiolase-like superfamily. FabH family.</text>
</comment>
<evidence type="ECO:0000313" key="18">
    <source>
        <dbReference type="Proteomes" id="UP000001572"/>
    </source>
</evidence>
<dbReference type="InterPro" id="IPR016039">
    <property type="entry name" value="Thiolase-like"/>
</dbReference>
<dbReference type="Pfam" id="PF08541">
    <property type="entry name" value="ACP_syn_III_C"/>
    <property type="match status" value="1"/>
</dbReference>
<keyword evidence="4 14" id="KW-0444">Lipid biosynthesis</keyword>
<dbReference type="GO" id="GO:0004315">
    <property type="term" value="F:3-oxoacyl-[acyl-carrier-protein] synthase activity"/>
    <property type="evidence" value="ECO:0007669"/>
    <property type="project" value="InterPro"/>
</dbReference>
<gene>
    <name evidence="14" type="primary">fabH</name>
    <name evidence="17" type="ordered locus">Amet_2758</name>
</gene>
<dbReference type="CDD" id="cd00830">
    <property type="entry name" value="KAS_III"/>
    <property type="match status" value="1"/>
</dbReference>
<evidence type="ECO:0000256" key="12">
    <source>
        <dbReference type="ARBA" id="ARBA00052467"/>
    </source>
</evidence>
<dbReference type="PANTHER" id="PTHR34069:SF2">
    <property type="entry name" value="BETA-KETOACYL-[ACYL-CARRIER-PROTEIN] SYNTHASE III"/>
    <property type="match status" value="1"/>
</dbReference>
<dbReference type="InterPro" id="IPR013747">
    <property type="entry name" value="ACP_syn_III_C"/>
</dbReference>